<dbReference type="Proteomes" id="UP001146351">
    <property type="component" value="Unassembled WGS sequence"/>
</dbReference>
<reference evidence="1" key="1">
    <citation type="submission" date="2022-11" db="EMBL/GenBank/DDBJ databases">
        <authorList>
            <person name="Petersen C."/>
        </authorList>
    </citation>
    <scope>NUCLEOTIDE SEQUENCE</scope>
    <source>
        <strain evidence="1">IBT 21917</strain>
    </source>
</reference>
<accession>A0A9W9I319</accession>
<dbReference type="PANTHER" id="PTHR36978:SF4">
    <property type="entry name" value="P-LOOP CONTAINING NUCLEOSIDE TRIPHOSPHATE HYDROLASE PROTEIN"/>
    <property type="match status" value="1"/>
</dbReference>
<dbReference type="OrthoDB" id="408152at2759"/>
<organism evidence="1 2">
    <name type="scientific">Penicillium capsulatum</name>
    <dbReference type="NCBI Taxonomy" id="69766"/>
    <lineage>
        <taxon>Eukaryota</taxon>
        <taxon>Fungi</taxon>
        <taxon>Dikarya</taxon>
        <taxon>Ascomycota</taxon>
        <taxon>Pezizomycotina</taxon>
        <taxon>Eurotiomycetes</taxon>
        <taxon>Eurotiomycetidae</taxon>
        <taxon>Eurotiales</taxon>
        <taxon>Aspergillaceae</taxon>
        <taxon>Penicillium</taxon>
    </lineage>
</organism>
<dbReference type="InterPro" id="IPR027417">
    <property type="entry name" value="P-loop_NTPase"/>
</dbReference>
<dbReference type="SUPFAM" id="SSF52540">
    <property type="entry name" value="P-loop containing nucleoside triphosphate hydrolases"/>
    <property type="match status" value="1"/>
</dbReference>
<evidence type="ECO:0000313" key="2">
    <source>
        <dbReference type="Proteomes" id="UP001146351"/>
    </source>
</evidence>
<dbReference type="Gene3D" id="3.40.50.300">
    <property type="entry name" value="P-loop containing nucleotide triphosphate hydrolases"/>
    <property type="match status" value="1"/>
</dbReference>
<sequence>MPSACFAEELIEAFPEAKVVLVQREESAWLRSFRTAIIDTYFESAFIVSILSIFDGKLARPIYFLWKRLLASEDGLLGGTTQEQTRNNALSVYRKHNALVEAQTAPGNLLHFNLKDGWEPLCAFLGTEVPSVPFPNVNEGDAVKEVVATFIKNSIVRASRNFLAILGVTGAAAYYLLV</sequence>
<dbReference type="PANTHER" id="PTHR36978">
    <property type="entry name" value="P-LOOP CONTAINING NUCLEOTIDE TRIPHOSPHATE HYDROLASE"/>
    <property type="match status" value="1"/>
</dbReference>
<dbReference type="EMBL" id="JAPQKO010000005">
    <property type="protein sequence ID" value="KAJ5162538.1"/>
    <property type="molecule type" value="Genomic_DNA"/>
</dbReference>
<name>A0A9W9I319_9EURO</name>
<comment type="caution">
    <text evidence="1">The sequence shown here is derived from an EMBL/GenBank/DDBJ whole genome shotgun (WGS) entry which is preliminary data.</text>
</comment>
<dbReference type="AlphaFoldDB" id="A0A9W9I319"/>
<gene>
    <name evidence="1" type="ORF">N7492_007930</name>
</gene>
<dbReference type="InterPro" id="IPR040632">
    <property type="entry name" value="Sulfotransfer_4"/>
</dbReference>
<proteinExistence type="predicted"/>
<protein>
    <submittedName>
        <fullName evidence="1">Uncharacterized protein</fullName>
    </submittedName>
</protein>
<dbReference type="Pfam" id="PF17784">
    <property type="entry name" value="Sulfotransfer_4"/>
    <property type="match status" value="1"/>
</dbReference>
<reference evidence="1" key="2">
    <citation type="journal article" date="2023" name="IMA Fungus">
        <title>Comparative genomic study of the Penicillium genus elucidates a diverse pangenome and 15 lateral gene transfer events.</title>
        <authorList>
            <person name="Petersen C."/>
            <person name="Sorensen T."/>
            <person name="Nielsen M.R."/>
            <person name="Sondergaard T.E."/>
            <person name="Sorensen J.L."/>
            <person name="Fitzpatrick D.A."/>
            <person name="Frisvad J.C."/>
            <person name="Nielsen K.L."/>
        </authorList>
    </citation>
    <scope>NUCLEOTIDE SEQUENCE</scope>
    <source>
        <strain evidence="1">IBT 21917</strain>
    </source>
</reference>
<keyword evidence="2" id="KW-1185">Reference proteome</keyword>
<evidence type="ECO:0000313" key="1">
    <source>
        <dbReference type="EMBL" id="KAJ5162538.1"/>
    </source>
</evidence>